<comment type="caution">
    <text evidence="1">The sequence shown here is derived from an EMBL/GenBank/DDBJ whole genome shotgun (WGS) entry which is preliminary data.</text>
</comment>
<reference evidence="1" key="1">
    <citation type="journal article" date="2015" name="Nature">
        <title>Complex archaea that bridge the gap between prokaryotes and eukaryotes.</title>
        <authorList>
            <person name="Spang A."/>
            <person name="Saw J.H."/>
            <person name="Jorgensen S.L."/>
            <person name="Zaremba-Niedzwiedzka K."/>
            <person name="Martijn J."/>
            <person name="Lind A.E."/>
            <person name="van Eijk R."/>
            <person name="Schleper C."/>
            <person name="Guy L."/>
            <person name="Ettema T.J."/>
        </authorList>
    </citation>
    <scope>NUCLEOTIDE SEQUENCE</scope>
</reference>
<organism evidence="1">
    <name type="scientific">marine sediment metagenome</name>
    <dbReference type="NCBI Taxonomy" id="412755"/>
    <lineage>
        <taxon>unclassified sequences</taxon>
        <taxon>metagenomes</taxon>
        <taxon>ecological metagenomes</taxon>
    </lineage>
</organism>
<dbReference type="AlphaFoldDB" id="A0A0F9CIS5"/>
<accession>A0A0F9CIS5</accession>
<gene>
    <name evidence="1" type="ORF">LCGC14_2319620</name>
</gene>
<sequence length="145" mass="15545">MPENIQTNIVICEGMLNNQANPITIDSGEAIISINYEPSLLGGYRRLSGITKFDTNIVPGAGDRVLGVSVFGSGALAARDNATPNVDIYVSSGAGWGAKINTDTRTAGGKHFFTKYNFTGTRRIIGVDGKNNPFRWDGTTYTLLN</sequence>
<protein>
    <submittedName>
        <fullName evidence="1">Uncharacterized protein</fullName>
    </submittedName>
</protein>
<name>A0A0F9CIS5_9ZZZZ</name>
<proteinExistence type="predicted"/>
<feature type="non-terminal residue" evidence="1">
    <location>
        <position position="145"/>
    </location>
</feature>
<evidence type="ECO:0000313" key="1">
    <source>
        <dbReference type="EMBL" id="KKL49029.1"/>
    </source>
</evidence>
<dbReference type="EMBL" id="LAZR01033110">
    <property type="protein sequence ID" value="KKL49029.1"/>
    <property type="molecule type" value="Genomic_DNA"/>
</dbReference>